<dbReference type="Proteomes" id="UP001168540">
    <property type="component" value="Unassembled WGS sequence"/>
</dbReference>
<evidence type="ECO:0000313" key="3">
    <source>
        <dbReference type="Proteomes" id="UP001168540"/>
    </source>
</evidence>
<name>A0ABT7XJY1_9NEIS</name>
<evidence type="ECO:0000259" key="1">
    <source>
        <dbReference type="SMART" id="SM00871"/>
    </source>
</evidence>
<dbReference type="InterPro" id="IPR029442">
    <property type="entry name" value="GyrI-like"/>
</dbReference>
<comment type="caution">
    <text evidence="2">The sequence shown here is derived from an EMBL/GenBank/DDBJ whole genome shotgun (WGS) entry which is preliminary data.</text>
</comment>
<sequence length="154" mass="17376">MSALTPLRFEDGRLMLLAGLRQRHALTENDAGLGEQWRRFEELGPLPGQVGERRYGVMCGADAQSFEYRCAVEVIAFDEHDPGLGRMRITPQRYAVFAHRGTAATLGKTWRAILFDWLPNSSYRSAHRPDFELYGAGQEPARPDGEIEIWVAIV</sequence>
<keyword evidence="3" id="KW-1185">Reference proteome</keyword>
<evidence type="ECO:0000313" key="2">
    <source>
        <dbReference type="EMBL" id="MDN0074101.1"/>
    </source>
</evidence>
<accession>A0ABT7XJY1</accession>
<dbReference type="InterPro" id="IPR011256">
    <property type="entry name" value="Reg_factor_effector_dom_sf"/>
</dbReference>
<proteinExistence type="predicted"/>
<protein>
    <submittedName>
        <fullName evidence="2">GyrI-like domain-containing protein</fullName>
    </submittedName>
</protein>
<dbReference type="SMART" id="SM00871">
    <property type="entry name" value="AraC_E_bind"/>
    <property type="match status" value="1"/>
</dbReference>
<feature type="domain" description="AraC effector-binding" evidence="1">
    <location>
        <begin position="5"/>
        <end position="154"/>
    </location>
</feature>
<organism evidence="2 3">
    <name type="scientific">Crenobacter oryzisoli</name>
    <dbReference type="NCBI Taxonomy" id="3056844"/>
    <lineage>
        <taxon>Bacteria</taxon>
        <taxon>Pseudomonadati</taxon>
        <taxon>Pseudomonadota</taxon>
        <taxon>Betaproteobacteria</taxon>
        <taxon>Neisseriales</taxon>
        <taxon>Neisseriaceae</taxon>
        <taxon>Crenobacter</taxon>
    </lineage>
</organism>
<dbReference type="Pfam" id="PF06445">
    <property type="entry name" value="GyrI-like"/>
    <property type="match status" value="1"/>
</dbReference>
<gene>
    <name evidence="2" type="ORF">QU481_04265</name>
</gene>
<dbReference type="RefSeq" id="WP_289828647.1">
    <property type="nucleotide sequence ID" value="NZ_JAUEDK010000005.1"/>
</dbReference>
<dbReference type="Gene3D" id="3.20.80.10">
    <property type="entry name" value="Regulatory factor, effector binding domain"/>
    <property type="match status" value="1"/>
</dbReference>
<dbReference type="EMBL" id="JAUEDK010000005">
    <property type="protein sequence ID" value="MDN0074101.1"/>
    <property type="molecule type" value="Genomic_DNA"/>
</dbReference>
<dbReference type="SUPFAM" id="SSF55136">
    <property type="entry name" value="Probable bacterial effector-binding domain"/>
    <property type="match status" value="1"/>
</dbReference>
<dbReference type="InterPro" id="IPR010499">
    <property type="entry name" value="AraC_E-bd"/>
</dbReference>
<reference evidence="2" key="1">
    <citation type="submission" date="2023-06" db="EMBL/GenBank/DDBJ databases">
        <authorList>
            <person name="Zhang S."/>
        </authorList>
    </citation>
    <scope>NUCLEOTIDE SEQUENCE</scope>
    <source>
        <strain evidence="2">SG2303</strain>
    </source>
</reference>